<evidence type="ECO:0000313" key="9">
    <source>
        <dbReference type="EMBL" id="MQM30529.1"/>
    </source>
</evidence>
<feature type="compositionally biased region" description="Low complexity" evidence="7">
    <location>
        <begin position="15"/>
        <end position="28"/>
    </location>
</feature>
<dbReference type="Pfam" id="PF00254">
    <property type="entry name" value="FKBP_C"/>
    <property type="match status" value="1"/>
</dbReference>
<evidence type="ECO:0000256" key="3">
    <source>
        <dbReference type="ARBA" id="ARBA00023110"/>
    </source>
</evidence>
<dbReference type="PANTHER" id="PTHR47861">
    <property type="entry name" value="FKBP-TYPE PEPTIDYL-PROLYL CIS-TRANS ISOMERASE SLYD"/>
    <property type="match status" value="1"/>
</dbReference>
<dbReference type="Proteomes" id="UP000342300">
    <property type="component" value="Unassembled WGS sequence"/>
</dbReference>
<dbReference type="SUPFAM" id="SSF54534">
    <property type="entry name" value="FKBP-like"/>
    <property type="match status" value="1"/>
</dbReference>
<comment type="similarity">
    <text evidence="2 6">Belongs to the FKBP-type PPIase family.</text>
</comment>
<proteinExistence type="inferred from homology"/>
<dbReference type="PROSITE" id="PS50059">
    <property type="entry name" value="FKBP_PPIASE"/>
    <property type="match status" value="1"/>
</dbReference>
<gene>
    <name evidence="9" type="ORF">CRU78_08315</name>
</gene>
<keyword evidence="4 5" id="KW-0413">Isomerase</keyword>
<dbReference type="InterPro" id="IPR048261">
    <property type="entry name" value="SlpA/SlyD-like_ins_sf"/>
</dbReference>
<evidence type="ECO:0000256" key="2">
    <source>
        <dbReference type="ARBA" id="ARBA00006577"/>
    </source>
</evidence>
<feature type="compositionally biased region" description="Pro residues" evidence="7">
    <location>
        <begin position="1"/>
        <end position="14"/>
    </location>
</feature>
<evidence type="ECO:0000313" key="10">
    <source>
        <dbReference type="Proteomes" id="UP000342300"/>
    </source>
</evidence>
<accession>A0A6A7RT78</accession>
<dbReference type="AlphaFoldDB" id="A0A6A7RT78"/>
<keyword evidence="3 5" id="KW-0697">Rotamase</keyword>
<feature type="domain" description="PPIase FKBP-type" evidence="8">
    <location>
        <begin position="32"/>
        <end position="120"/>
    </location>
</feature>
<comment type="caution">
    <text evidence="9">The sequence shown here is derived from an EMBL/GenBank/DDBJ whole genome shotgun (WGS) entry which is preliminary data.</text>
</comment>
<dbReference type="EC" id="5.2.1.8" evidence="6"/>
<dbReference type="PANTHER" id="PTHR47861:SF4">
    <property type="entry name" value="FKBP-TYPE 16 KDA PEPTIDYL-PROLYL CIS-TRANS ISOMERASE"/>
    <property type="match status" value="1"/>
</dbReference>
<dbReference type="InterPro" id="IPR046357">
    <property type="entry name" value="PPIase_dom_sf"/>
</dbReference>
<reference evidence="9 10" key="1">
    <citation type="submission" date="2017-09" db="EMBL/GenBank/DDBJ databases">
        <title>Metagenomic Analysis Reveals Denitrifying Candidatus Accumulibacter and Flanking Population as a Source of N2O.</title>
        <authorList>
            <person name="Gao H."/>
            <person name="Mao Y."/>
            <person name="Zhao X."/>
            <person name="Liu W.-T."/>
            <person name="Zhang T."/>
            <person name="Wells G."/>
        </authorList>
    </citation>
    <scope>NUCLEOTIDE SEQUENCE [LARGE SCALE GENOMIC DNA]</scope>
    <source>
        <strain evidence="9">CANDO_2_IC</strain>
    </source>
</reference>
<evidence type="ECO:0000259" key="8">
    <source>
        <dbReference type="PROSITE" id="PS50059"/>
    </source>
</evidence>
<dbReference type="Gene3D" id="3.10.50.40">
    <property type="match status" value="1"/>
</dbReference>
<feature type="region of interest" description="Disordered" evidence="7">
    <location>
        <begin position="1"/>
        <end position="29"/>
    </location>
</feature>
<evidence type="ECO:0000256" key="7">
    <source>
        <dbReference type="SAM" id="MobiDB-lite"/>
    </source>
</evidence>
<organism evidence="9 10">
    <name type="scientific">Candidatus Accumulibacter phosphatis</name>
    <dbReference type="NCBI Taxonomy" id="327160"/>
    <lineage>
        <taxon>Bacteria</taxon>
        <taxon>Pseudomonadati</taxon>
        <taxon>Pseudomonadota</taxon>
        <taxon>Betaproteobacteria</taxon>
        <taxon>Candidatus Accumulibacter</taxon>
    </lineage>
</organism>
<dbReference type="GO" id="GO:0003755">
    <property type="term" value="F:peptidyl-prolyl cis-trans isomerase activity"/>
    <property type="evidence" value="ECO:0007669"/>
    <property type="project" value="UniProtKB-UniRule"/>
</dbReference>
<protein>
    <recommendedName>
        <fullName evidence="6">Peptidyl-prolyl cis-trans isomerase</fullName>
        <ecNumber evidence="6">5.2.1.8</ecNumber>
    </recommendedName>
</protein>
<dbReference type="InterPro" id="IPR001179">
    <property type="entry name" value="PPIase_FKBP_dom"/>
</dbReference>
<evidence type="ECO:0000256" key="5">
    <source>
        <dbReference type="PROSITE-ProRule" id="PRU00277"/>
    </source>
</evidence>
<evidence type="ECO:0000256" key="1">
    <source>
        <dbReference type="ARBA" id="ARBA00000971"/>
    </source>
</evidence>
<comment type="catalytic activity">
    <reaction evidence="1 5 6">
        <text>[protein]-peptidylproline (omega=180) = [protein]-peptidylproline (omega=0)</text>
        <dbReference type="Rhea" id="RHEA:16237"/>
        <dbReference type="Rhea" id="RHEA-COMP:10747"/>
        <dbReference type="Rhea" id="RHEA-COMP:10748"/>
        <dbReference type="ChEBI" id="CHEBI:83833"/>
        <dbReference type="ChEBI" id="CHEBI:83834"/>
        <dbReference type="EC" id="5.2.1.8"/>
    </reaction>
</comment>
<name>A0A6A7RT78_9PROT</name>
<evidence type="ECO:0000256" key="6">
    <source>
        <dbReference type="RuleBase" id="RU003915"/>
    </source>
</evidence>
<dbReference type="Gene3D" id="2.40.10.330">
    <property type="match status" value="1"/>
</dbReference>
<dbReference type="EMBL" id="PDHS01000180">
    <property type="protein sequence ID" value="MQM30529.1"/>
    <property type="molecule type" value="Genomic_DNA"/>
</dbReference>
<evidence type="ECO:0000256" key="4">
    <source>
        <dbReference type="ARBA" id="ARBA00023235"/>
    </source>
</evidence>
<sequence length="168" mass="17990">MKPTPATPPTPSTPSTPSTSAAPERAPTVGRDSYLTLHYSLSDVDKTDYVSTFDLSPATLQMGSGQLAETLEACLIGMAAGERRVFELAAEDAFGPHNPRLIERIARSALPAEVELKVNSLIEFSSPDGAGDFAGFLRELTESSATFDFNHPLAGKPVRFEVHIIAIM</sequence>